<sequence length="88" mass="10391">MPQTARPSECVIDVRDIEPRFRHQIIARLFENLAPEATLQLIADHPPKPLRHQFELRYGERCSWIYLEEGPDVWRVRLEYLRAPAGPD</sequence>
<dbReference type="EMBL" id="LT629750">
    <property type="protein sequence ID" value="SDT57058.1"/>
    <property type="molecule type" value="Genomic_DNA"/>
</dbReference>
<dbReference type="AlphaFoldDB" id="A0A1H2BFT8"/>
<dbReference type="InterPro" id="IPR018720">
    <property type="entry name" value="DUF2249"/>
</dbReference>
<evidence type="ECO:0000259" key="1">
    <source>
        <dbReference type="Pfam" id="PF10006"/>
    </source>
</evidence>
<evidence type="ECO:0000313" key="3">
    <source>
        <dbReference type="Proteomes" id="UP000243904"/>
    </source>
</evidence>
<dbReference type="Pfam" id="PF10006">
    <property type="entry name" value="DUF2249"/>
    <property type="match status" value="1"/>
</dbReference>
<protein>
    <submittedName>
        <fullName evidence="2">Uncharacterized conserved protein</fullName>
    </submittedName>
</protein>
<proteinExistence type="predicted"/>
<accession>A0A1H2BFT8</accession>
<organism evidence="2 3">
    <name type="scientific">Bradyrhizobium canariense</name>
    <dbReference type="NCBI Taxonomy" id="255045"/>
    <lineage>
        <taxon>Bacteria</taxon>
        <taxon>Pseudomonadati</taxon>
        <taxon>Pseudomonadota</taxon>
        <taxon>Alphaproteobacteria</taxon>
        <taxon>Hyphomicrobiales</taxon>
        <taxon>Nitrobacteraceae</taxon>
        <taxon>Bradyrhizobium</taxon>
    </lineage>
</organism>
<feature type="domain" description="DUF2249" evidence="1">
    <location>
        <begin position="11"/>
        <end position="78"/>
    </location>
</feature>
<name>A0A1H2BFT8_9BRAD</name>
<reference evidence="3" key="1">
    <citation type="submission" date="2016-10" db="EMBL/GenBank/DDBJ databases">
        <authorList>
            <person name="Varghese N."/>
            <person name="Submissions S."/>
        </authorList>
    </citation>
    <scope>NUCLEOTIDE SEQUENCE [LARGE SCALE GENOMIC DNA]</scope>
    <source>
        <strain evidence="3">GAS369</strain>
    </source>
</reference>
<dbReference type="RefSeq" id="WP_146690641.1">
    <property type="nucleotide sequence ID" value="NZ_LT629750.1"/>
</dbReference>
<evidence type="ECO:0000313" key="2">
    <source>
        <dbReference type="EMBL" id="SDT57058.1"/>
    </source>
</evidence>
<dbReference type="Proteomes" id="UP000243904">
    <property type="component" value="Chromosome I"/>
</dbReference>
<keyword evidence="3" id="KW-1185">Reference proteome</keyword>
<gene>
    <name evidence="2" type="ORF">SAMN05444158_7130</name>
</gene>